<dbReference type="GO" id="GO:0005737">
    <property type="term" value="C:cytoplasm"/>
    <property type="evidence" value="ECO:0007669"/>
    <property type="project" value="TreeGrafter"/>
</dbReference>
<feature type="transmembrane region" description="Helical" evidence="8">
    <location>
        <begin position="517"/>
        <end position="540"/>
    </location>
</feature>
<dbReference type="GO" id="GO:0120550">
    <property type="term" value="F:methyltransferase cap2 activity"/>
    <property type="evidence" value="ECO:0007669"/>
    <property type="project" value="UniProtKB-EC"/>
</dbReference>
<feature type="binding site" evidence="7">
    <location>
        <position position="141"/>
    </location>
    <ligand>
        <name>S-adenosyl-L-methionine</name>
        <dbReference type="ChEBI" id="CHEBI:59789"/>
    </ligand>
</feature>
<dbReference type="GO" id="GO:0006370">
    <property type="term" value="P:7-methylguanosine mRNA capping"/>
    <property type="evidence" value="ECO:0007669"/>
    <property type="project" value="TreeGrafter"/>
</dbReference>
<accession>A0A9P0DMX5</accession>
<reference evidence="10" key="2">
    <citation type="submission" date="2022-10" db="EMBL/GenBank/DDBJ databases">
        <authorList>
            <consortium name="ENA_rothamsted_submissions"/>
            <consortium name="culmorum"/>
            <person name="King R."/>
        </authorList>
    </citation>
    <scope>NUCLEOTIDE SEQUENCE</scope>
</reference>
<evidence type="ECO:0000313" key="11">
    <source>
        <dbReference type="Proteomes" id="UP001153737"/>
    </source>
</evidence>
<dbReference type="Pfam" id="PF01728">
    <property type="entry name" value="FtsJ"/>
    <property type="match status" value="1"/>
</dbReference>
<dbReference type="Proteomes" id="UP001153737">
    <property type="component" value="Chromosome 6"/>
</dbReference>
<feature type="active site" description="Proton acceptor" evidence="7">
    <location>
        <position position="250"/>
    </location>
</feature>
<keyword evidence="8" id="KW-1133">Transmembrane helix</keyword>
<evidence type="ECO:0000256" key="7">
    <source>
        <dbReference type="PROSITE-ProRule" id="PRU00946"/>
    </source>
</evidence>
<keyword evidence="8" id="KW-0472">Membrane</keyword>
<sequence length="636" mass="74297">MSEYEDDFKKMYVFKITGQCVLPNSTFESPKWTIAELQNRKKELNKVKGLLSKYKLKIWTKHTANRDRAGFVIKKLSENIQPELLTQAWCKFYEILGQFPIVPLCAVDQKKLQSLHLCEAPGAFVCALNHYLKVNFPGLDWEWMANTLNPNYEGNELSQMIPDDRFISCTLKHWHFGADFSGDITQFCNHKQILEYYKRNGKKVSLITADGSVDCMKDPGEQERHVEHLHFCETMTALAILQKGGAFVLKIFTIFEESTINLLFLLNCVFEKVTIFKPCSSKSGNSEVYVINTKYKGFSSLEKLWVKLSNVYKDKTLYDTKSMFHSSIIPTDFFTEISHCTDFFMEKQTQTILDNIYHFEHKSFDNVYITKSFIAQIYMTKYDLKPIPKEQKIVPIINITDNWRVHRTVKIRGFMKVSMEDLKQMCSKSTDILQIEIGKQITEVKNSKFTHRDNLTKIPHMFKNIKKSTQLYSKLLNLLNKMNVVINVDDFSLQLFHRFQRALFQEIFQNISQEKNFIFINIPFISHFLVGLLYILVFAYESVHFGSGIIILSKPIPHQIANVKNILSELDLNFYNLDQLNKESNFNKDIIQIVSPNLLDTSCLIETIWNYNNQLFCQNQCFVRTVHSFDIKRLKT</sequence>
<evidence type="ECO:0000256" key="4">
    <source>
        <dbReference type="ARBA" id="ARBA00022679"/>
    </source>
</evidence>
<evidence type="ECO:0000313" key="10">
    <source>
        <dbReference type="EMBL" id="CAH1173649.1"/>
    </source>
</evidence>
<evidence type="ECO:0000256" key="5">
    <source>
        <dbReference type="ARBA" id="ARBA00022691"/>
    </source>
</evidence>
<gene>
    <name evidence="10" type="ORF">PHAECO_LOCUS9857</name>
</gene>
<evidence type="ECO:0000256" key="8">
    <source>
        <dbReference type="SAM" id="Phobius"/>
    </source>
</evidence>
<evidence type="ECO:0000256" key="6">
    <source>
        <dbReference type="ARBA" id="ARBA00049477"/>
    </source>
</evidence>
<dbReference type="EC" id="2.1.1.296" evidence="1"/>
<keyword evidence="11" id="KW-1185">Reference proteome</keyword>
<evidence type="ECO:0000256" key="3">
    <source>
        <dbReference type="ARBA" id="ARBA00022603"/>
    </source>
</evidence>
<keyword evidence="3 7" id="KW-0489">Methyltransferase</keyword>
<dbReference type="EMBL" id="OU896712">
    <property type="protein sequence ID" value="CAH1173649.1"/>
    <property type="molecule type" value="Genomic_DNA"/>
</dbReference>
<name>A0A9P0DMX5_PHACE</name>
<dbReference type="GO" id="GO:0005634">
    <property type="term" value="C:nucleus"/>
    <property type="evidence" value="ECO:0007669"/>
    <property type="project" value="UniProtKB-ARBA"/>
</dbReference>
<feature type="binding site" evidence="7">
    <location>
        <position position="122"/>
    </location>
    <ligand>
        <name>S-adenosyl-L-methionine</name>
        <dbReference type="ChEBI" id="CHEBI:59789"/>
    </ligand>
</feature>
<dbReference type="PANTHER" id="PTHR16121">
    <property type="entry name" value="CAP-SPECIFIC MRNA (NUCLEOSIDE-2'-O-)-METHYLTRANSFERASE 1-RELATED"/>
    <property type="match status" value="1"/>
</dbReference>
<feature type="binding site" evidence="7">
    <location>
        <position position="210"/>
    </location>
    <ligand>
        <name>S-adenosyl-L-methionine</name>
        <dbReference type="ChEBI" id="CHEBI:59789"/>
    </ligand>
</feature>
<dbReference type="GO" id="GO:0004483">
    <property type="term" value="F:methyltransferase cap1 activity"/>
    <property type="evidence" value="ECO:0007669"/>
    <property type="project" value="TreeGrafter"/>
</dbReference>
<dbReference type="OrthoDB" id="429597at2759"/>
<dbReference type="InterPro" id="IPR050851">
    <property type="entry name" value="mRNA_Cap_2O-Ribose_MeTrfase"/>
</dbReference>
<evidence type="ECO:0000256" key="1">
    <source>
        <dbReference type="ARBA" id="ARBA00012770"/>
    </source>
</evidence>
<dbReference type="AlphaFoldDB" id="A0A9P0DMX5"/>
<keyword evidence="8" id="KW-0812">Transmembrane</keyword>
<dbReference type="InterPro" id="IPR002877">
    <property type="entry name" value="RNA_MeTrfase_FtsJ_dom"/>
</dbReference>
<protein>
    <recommendedName>
        <fullName evidence="2">Cap-specific mRNA (nucleoside-2'-O-)-methyltransferase 2</fullName>
        <ecNumber evidence="1">2.1.1.296</ecNumber>
    </recommendedName>
</protein>
<comment type="catalytic activity">
    <reaction evidence="6">
        <text>a 5'-end (N(7)-methyl 5'-triphosphoguanosine)-(2'-O-methyl-ribonucleoside)-(ribonucleotide) in mRNA + S-adenosyl-L-methionine = a 5'-end (N(7)-methyl 5'-triphosphoguanosine)-(2'-O-methyl-ribonucleoside)-(2'-O-methyl-ribonucleotide) in mRNA + S-adenosyl-L-homocysteine + H(+)</text>
        <dbReference type="Rhea" id="RHEA:67024"/>
        <dbReference type="Rhea" id="RHEA-COMP:17169"/>
        <dbReference type="Rhea" id="RHEA-COMP:17170"/>
        <dbReference type="ChEBI" id="CHEBI:15378"/>
        <dbReference type="ChEBI" id="CHEBI:57856"/>
        <dbReference type="ChEBI" id="CHEBI:59789"/>
        <dbReference type="ChEBI" id="CHEBI:167612"/>
        <dbReference type="ChEBI" id="CHEBI:167614"/>
        <dbReference type="EC" id="2.1.1.296"/>
    </reaction>
</comment>
<keyword evidence="5 7" id="KW-0949">S-adenosyl-L-methionine</keyword>
<reference evidence="10" key="1">
    <citation type="submission" date="2022-01" db="EMBL/GenBank/DDBJ databases">
        <authorList>
            <person name="King R."/>
        </authorList>
    </citation>
    <scope>NUCLEOTIDE SEQUENCE</scope>
</reference>
<dbReference type="PROSITE" id="PS51614">
    <property type="entry name" value="SAM_MT_ADRIFT"/>
    <property type="match status" value="1"/>
</dbReference>
<feature type="domain" description="Adrift-type SAM-dependent 2'-O-MTase" evidence="9">
    <location>
        <begin position="83"/>
        <end position="297"/>
    </location>
</feature>
<dbReference type="InterPro" id="IPR029063">
    <property type="entry name" value="SAM-dependent_MTases_sf"/>
</dbReference>
<keyword evidence="4 7" id="KW-0808">Transferase</keyword>
<dbReference type="SUPFAM" id="SSF53335">
    <property type="entry name" value="S-adenosyl-L-methionine-dependent methyltransferases"/>
    <property type="match status" value="1"/>
</dbReference>
<evidence type="ECO:0000259" key="9">
    <source>
        <dbReference type="PROSITE" id="PS51614"/>
    </source>
</evidence>
<dbReference type="InterPro" id="IPR025807">
    <property type="entry name" value="Adrift-typ_MeTrfase"/>
</dbReference>
<dbReference type="GO" id="GO:0032259">
    <property type="term" value="P:methylation"/>
    <property type="evidence" value="ECO:0007669"/>
    <property type="project" value="UniProtKB-KW"/>
</dbReference>
<dbReference type="Gene3D" id="3.40.50.12760">
    <property type="match status" value="1"/>
</dbReference>
<organism evidence="10 11">
    <name type="scientific">Phaedon cochleariae</name>
    <name type="common">Mustard beetle</name>
    <dbReference type="NCBI Taxonomy" id="80249"/>
    <lineage>
        <taxon>Eukaryota</taxon>
        <taxon>Metazoa</taxon>
        <taxon>Ecdysozoa</taxon>
        <taxon>Arthropoda</taxon>
        <taxon>Hexapoda</taxon>
        <taxon>Insecta</taxon>
        <taxon>Pterygota</taxon>
        <taxon>Neoptera</taxon>
        <taxon>Endopterygota</taxon>
        <taxon>Coleoptera</taxon>
        <taxon>Polyphaga</taxon>
        <taxon>Cucujiformia</taxon>
        <taxon>Chrysomeloidea</taxon>
        <taxon>Chrysomelidae</taxon>
        <taxon>Chrysomelinae</taxon>
        <taxon>Chrysomelini</taxon>
        <taxon>Phaedon</taxon>
    </lineage>
</organism>
<proteinExistence type="predicted"/>
<dbReference type="PANTHER" id="PTHR16121:SF2">
    <property type="entry name" value="CAP-SPECIFIC MRNA (NUCLEOSIDE-2'-O-)-METHYLTRANSFERASE 2"/>
    <property type="match status" value="1"/>
</dbReference>
<evidence type="ECO:0000256" key="2">
    <source>
        <dbReference type="ARBA" id="ARBA00021134"/>
    </source>
</evidence>